<evidence type="ECO:0000313" key="2">
    <source>
        <dbReference type="EMBL" id="MFD1189892.1"/>
    </source>
</evidence>
<dbReference type="EMBL" id="JBHTLQ010000007">
    <property type="protein sequence ID" value="MFD1189892.1"/>
    <property type="molecule type" value="Genomic_DNA"/>
</dbReference>
<evidence type="ECO:0000313" key="3">
    <source>
        <dbReference type="Proteomes" id="UP001597216"/>
    </source>
</evidence>
<comment type="caution">
    <text evidence="2">The sequence shown here is derived from an EMBL/GenBank/DDBJ whole genome shotgun (WGS) entry which is preliminary data.</text>
</comment>
<feature type="signal peptide" evidence="1">
    <location>
        <begin position="1"/>
        <end position="17"/>
    </location>
</feature>
<evidence type="ECO:0000256" key="1">
    <source>
        <dbReference type="SAM" id="SignalP"/>
    </source>
</evidence>
<dbReference type="RefSeq" id="WP_377352799.1">
    <property type="nucleotide sequence ID" value="NZ_JBHTLQ010000007.1"/>
</dbReference>
<gene>
    <name evidence="2" type="ORF">ACFQ27_04810</name>
</gene>
<keyword evidence="3" id="KW-1185">Reference proteome</keyword>
<dbReference type="InterPro" id="IPR021747">
    <property type="entry name" value="DUF3313"/>
</dbReference>
<accession>A0ABW3SYM0</accession>
<feature type="chain" id="PRO_5046322345" evidence="1">
    <location>
        <begin position="18"/>
        <end position="253"/>
    </location>
</feature>
<dbReference type="Proteomes" id="UP001597216">
    <property type="component" value="Unassembled WGS sequence"/>
</dbReference>
<proteinExistence type="predicted"/>
<keyword evidence="1" id="KW-0732">Signal</keyword>
<protein>
    <submittedName>
        <fullName evidence="2">DUF3313 domain-containing protein</fullName>
    </submittedName>
</protein>
<sequence length="253" mass="26592">MRAAFAHLLIAPLAACASAPAPNSGFLTRYDQMAARTDTVRASIRERQDAPALAQVRKVAVAPTVYATGATLDWMTEAERKALAREVDAQLCFELSKRYELAPQGAAEAHKVRAAIAGVEPTGRFASAASAAASFFIPGPLGVRAPGTTGALAVEAEMLAPAGEQIAAISWRRTAKPVGTDDPSLSRIGDALQFAEPFADAAARTMTAKDHKSRKIGEPDPCAEFGARLRPEGFLAKFATGLYVPDLSGAKKD</sequence>
<name>A0ABW3SYM0_9CAUL</name>
<organism evidence="2 3">
    <name type="scientific">Phenylobacterium conjunctum</name>
    <dbReference type="NCBI Taxonomy" id="1298959"/>
    <lineage>
        <taxon>Bacteria</taxon>
        <taxon>Pseudomonadati</taxon>
        <taxon>Pseudomonadota</taxon>
        <taxon>Alphaproteobacteria</taxon>
        <taxon>Caulobacterales</taxon>
        <taxon>Caulobacteraceae</taxon>
        <taxon>Phenylobacterium</taxon>
    </lineage>
</organism>
<reference evidence="3" key="1">
    <citation type="journal article" date="2019" name="Int. J. Syst. Evol. Microbiol.">
        <title>The Global Catalogue of Microorganisms (GCM) 10K type strain sequencing project: providing services to taxonomists for standard genome sequencing and annotation.</title>
        <authorList>
            <consortium name="The Broad Institute Genomics Platform"/>
            <consortium name="The Broad Institute Genome Sequencing Center for Infectious Disease"/>
            <person name="Wu L."/>
            <person name="Ma J."/>
        </authorList>
    </citation>
    <scope>NUCLEOTIDE SEQUENCE [LARGE SCALE GENOMIC DNA]</scope>
    <source>
        <strain evidence="3">CCUG 55074</strain>
    </source>
</reference>
<dbReference type="Pfam" id="PF11769">
    <property type="entry name" value="DUF3313"/>
    <property type="match status" value="1"/>
</dbReference>